<evidence type="ECO:0000256" key="11">
    <source>
        <dbReference type="RuleBase" id="RU362125"/>
    </source>
</evidence>
<dbReference type="InterPro" id="IPR036250">
    <property type="entry name" value="AcylCo_DH-like_C"/>
</dbReference>
<gene>
    <name evidence="15" type="ORF">SAMN04490239_5895</name>
</gene>
<dbReference type="FunFam" id="1.20.140.10:FF:000001">
    <property type="entry name" value="Acyl-CoA dehydrogenase"/>
    <property type="match status" value="1"/>
</dbReference>
<evidence type="ECO:0000256" key="4">
    <source>
        <dbReference type="ARBA" id="ARBA00022630"/>
    </source>
</evidence>
<dbReference type="InterPro" id="IPR013786">
    <property type="entry name" value="AcylCoA_DH/ox_N"/>
</dbReference>
<name>A0A1H4W8X2_9NOCA</name>
<dbReference type="SUPFAM" id="SSF56645">
    <property type="entry name" value="Acyl-CoA dehydrogenase NM domain-like"/>
    <property type="match status" value="1"/>
</dbReference>
<evidence type="ECO:0000256" key="7">
    <source>
        <dbReference type="ARBA" id="ARBA00037085"/>
    </source>
</evidence>
<dbReference type="Pfam" id="PF02770">
    <property type="entry name" value="Acyl-CoA_dh_M"/>
    <property type="match status" value="1"/>
</dbReference>
<dbReference type="InterPro" id="IPR050741">
    <property type="entry name" value="Acyl-CoA_dehydrogenase"/>
</dbReference>
<dbReference type="InterPro" id="IPR009075">
    <property type="entry name" value="AcylCo_DH/oxidase_C"/>
</dbReference>
<dbReference type="InterPro" id="IPR006089">
    <property type="entry name" value="Acyl-CoA_DH_CS"/>
</dbReference>
<evidence type="ECO:0000256" key="10">
    <source>
        <dbReference type="ARBA" id="ARBA00052546"/>
    </source>
</evidence>
<reference evidence="16" key="1">
    <citation type="submission" date="2016-10" db="EMBL/GenBank/DDBJ databases">
        <authorList>
            <person name="Varghese N."/>
            <person name="Submissions S."/>
        </authorList>
    </citation>
    <scope>NUCLEOTIDE SEQUENCE [LARGE SCALE GENOMIC DNA]</scope>
    <source>
        <strain evidence="16">DSM 44498</strain>
    </source>
</reference>
<dbReference type="Pfam" id="PF02771">
    <property type="entry name" value="Acyl-CoA_dh_N"/>
    <property type="match status" value="1"/>
</dbReference>
<evidence type="ECO:0000256" key="9">
    <source>
        <dbReference type="ARBA" id="ARBA00042660"/>
    </source>
</evidence>
<keyword evidence="4 11" id="KW-0285">Flavoprotein</keyword>
<dbReference type="SUPFAM" id="SSF47203">
    <property type="entry name" value="Acyl-CoA dehydrogenase C-terminal domain-like"/>
    <property type="match status" value="1"/>
</dbReference>
<dbReference type="GO" id="GO:0003995">
    <property type="term" value="F:acyl-CoA dehydrogenase activity"/>
    <property type="evidence" value="ECO:0007669"/>
    <property type="project" value="InterPro"/>
</dbReference>
<evidence type="ECO:0000313" key="15">
    <source>
        <dbReference type="EMBL" id="SEC89822.1"/>
    </source>
</evidence>
<keyword evidence="5 11" id="KW-0274">FAD</keyword>
<dbReference type="GO" id="GO:0005737">
    <property type="term" value="C:cytoplasm"/>
    <property type="evidence" value="ECO:0007669"/>
    <property type="project" value="TreeGrafter"/>
</dbReference>
<accession>A0A1H4W8X2</accession>
<dbReference type="EMBL" id="FNSV01000005">
    <property type="protein sequence ID" value="SEC89822.1"/>
    <property type="molecule type" value="Genomic_DNA"/>
</dbReference>
<dbReference type="GO" id="GO:0033539">
    <property type="term" value="P:fatty acid beta-oxidation using acyl-CoA dehydrogenase"/>
    <property type="evidence" value="ECO:0007669"/>
    <property type="project" value="TreeGrafter"/>
</dbReference>
<dbReference type="Proteomes" id="UP000183561">
    <property type="component" value="Unassembled WGS sequence"/>
</dbReference>
<sequence length="381" mass="41471">MKRTVFNEDHETFRKVVQDFLARDVQPHYEAWTEAGRVDKTVFHKAGEIGIPGLQIPEEYGGAGIESFKFNAVVAEELARSGVTLGGLALQTNVLLPYFLEYATEEQRRRWLPGMASGHIVGAIAMTEPGTGSDLAGMATTARRVGDNYVLNGAKTFITGGINCDLVVVVARTDKGADRRDGLSLLIVENGMPGYERGRNLTKLGLKAQDTAELSFTDVRVPVENLLGEEGKAFGYLGFNLPQERLSTAINAQASAETALDLTVEYVKERKAFGTTIGSFQNTKFELASCAIEIEAGRAMVDRALDELDEGTLTAADAAKAKVYCTELQSRVIDRCLQLHGGYGFMMEYPIARMYADARVTRIFAGTTEVCKSIVSKSLGL</sequence>
<dbReference type="Gene3D" id="1.20.140.10">
    <property type="entry name" value="Butyryl-CoA Dehydrogenase, subunit A, domain 3"/>
    <property type="match status" value="1"/>
</dbReference>
<dbReference type="InterPro" id="IPR046373">
    <property type="entry name" value="Acyl-CoA_Oxase/DH_mid-dom_sf"/>
</dbReference>
<dbReference type="PIRSF" id="PIRSF016578">
    <property type="entry name" value="HsaA"/>
    <property type="match status" value="1"/>
</dbReference>
<dbReference type="RefSeq" id="WP_072947269.1">
    <property type="nucleotide sequence ID" value="NZ_FNSV01000005.1"/>
</dbReference>
<comment type="function">
    <text evidence="7">Catalyzes the dehydrogenation at the alpha-beta position of ACP-bound acyl chains. This results in the introduction of a double bond in the lipidic chain, which is further transferred to the epsilon-amino group of lysine residue in the mycobactin core by MbtK.</text>
</comment>
<dbReference type="PROSITE" id="PS00073">
    <property type="entry name" value="ACYL_COA_DH_2"/>
    <property type="match status" value="1"/>
</dbReference>
<comment type="similarity">
    <text evidence="3 11">Belongs to the acyl-CoA dehydrogenase family.</text>
</comment>
<evidence type="ECO:0000256" key="6">
    <source>
        <dbReference type="ARBA" id="ARBA00023002"/>
    </source>
</evidence>
<dbReference type="InterPro" id="IPR037069">
    <property type="entry name" value="AcylCoA_DH/ox_N_sf"/>
</dbReference>
<evidence type="ECO:0000256" key="5">
    <source>
        <dbReference type="ARBA" id="ARBA00022827"/>
    </source>
</evidence>
<organism evidence="15 16">
    <name type="scientific">Rhodococcus koreensis</name>
    <dbReference type="NCBI Taxonomy" id="99653"/>
    <lineage>
        <taxon>Bacteria</taxon>
        <taxon>Bacillati</taxon>
        <taxon>Actinomycetota</taxon>
        <taxon>Actinomycetes</taxon>
        <taxon>Mycobacteriales</taxon>
        <taxon>Nocardiaceae</taxon>
        <taxon>Rhodococcus</taxon>
    </lineage>
</organism>
<dbReference type="Pfam" id="PF00441">
    <property type="entry name" value="Acyl-CoA_dh_1"/>
    <property type="match status" value="1"/>
</dbReference>
<dbReference type="PANTHER" id="PTHR48083:SF20">
    <property type="entry name" value="LONG-CHAIN SPECIFIC ACYL-COA DEHYDROGENASE, MITOCHONDRIAL"/>
    <property type="match status" value="1"/>
</dbReference>
<keyword evidence="16" id="KW-1185">Reference proteome</keyword>
<evidence type="ECO:0000256" key="2">
    <source>
        <dbReference type="ARBA" id="ARBA00005102"/>
    </source>
</evidence>
<evidence type="ECO:0000256" key="3">
    <source>
        <dbReference type="ARBA" id="ARBA00009347"/>
    </source>
</evidence>
<feature type="domain" description="Acyl-CoA oxidase/dehydrogenase middle" evidence="13">
    <location>
        <begin position="123"/>
        <end position="219"/>
    </location>
</feature>
<evidence type="ECO:0000256" key="1">
    <source>
        <dbReference type="ARBA" id="ARBA00001974"/>
    </source>
</evidence>
<dbReference type="PANTHER" id="PTHR48083">
    <property type="entry name" value="MEDIUM-CHAIN SPECIFIC ACYL-COA DEHYDROGENASE, MITOCHONDRIAL-RELATED"/>
    <property type="match status" value="1"/>
</dbReference>
<dbReference type="AlphaFoldDB" id="A0A1H4W8X2"/>
<dbReference type="Gene3D" id="2.40.110.10">
    <property type="entry name" value="Butyryl-CoA Dehydrogenase, subunit A, domain 2"/>
    <property type="match status" value="1"/>
</dbReference>
<evidence type="ECO:0000259" key="13">
    <source>
        <dbReference type="Pfam" id="PF02770"/>
    </source>
</evidence>
<evidence type="ECO:0000259" key="14">
    <source>
        <dbReference type="Pfam" id="PF02771"/>
    </source>
</evidence>
<dbReference type="FunFam" id="2.40.110.10:FF:000002">
    <property type="entry name" value="Acyl-CoA dehydrogenase fadE12"/>
    <property type="match status" value="1"/>
</dbReference>
<dbReference type="InterPro" id="IPR006091">
    <property type="entry name" value="Acyl-CoA_Oxase/DH_mid-dom"/>
</dbReference>
<evidence type="ECO:0000313" key="16">
    <source>
        <dbReference type="Proteomes" id="UP000183561"/>
    </source>
</evidence>
<keyword evidence="6 11" id="KW-0560">Oxidoreductase</keyword>
<proteinExistence type="inferred from homology"/>
<dbReference type="InterPro" id="IPR009100">
    <property type="entry name" value="AcylCoA_DH/oxidase_NM_dom_sf"/>
</dbReference>
<comment type="catalytic activity">
    <reaction evidence="10">
        <text>a 2,3-saturated acyl-CoA + A = a 2,3-dehydroacyl-CoA + AH2</text>
        <dbReference type="Rhea" id="RHEA:48608"/>
        <dbReference type="ChEBI" id="CHEBI:13193"/>
        <dbReference type="ChEBI" id="CHEBI:17499"/>
        <dbReference type="ChEBI" id="CHEBI:60015"/>
        <dbReference type="ChEBI" id="CHEBI:65111"/>
    </reaction>
</comment>
<dbReference type="OrthoDB" id="8876745at2"/>
<evidence type="ECO:0000256" key="8">
    <source>
        <dbReference type="ARBA" id="ARBA00040394"/>
    </source>
</evidence>
<protein>
    <recommendedName>
        <fullName evidence="8">Acyl-[acyl-carrier-protein] dehydrogenase MbtN</fullName>
    </recommendedName>
    <alternativeName>
        <fullName evidence="9">Mycobactin synthase protein N</fullName>
    </alternativeName>
</protein>
<feature type="domain" description="Acyl-CoA dehydrogenase/oxidase C-terminal" evidence="12">
    <location>
        <begin position="240"/>
        <end position="379"/>
    </location>
</feature>
<dbReference type="GO" id="GO:0050660">
    <property type="term" value="F:flavin adenine dinucleotide binding"/>
    <property type="evidence" value="ECO:0007669"/>
    <property type="project" value="InterPro"/>
</dbReference>
<comment type="cofactor">
    <cofactor evidence="1 11">
        <name>FAD</name>
        <dbReference type="ChEBI" id="CHEBI:57692"/>
    </cofactor>
</comment>
<dbReference type="Gene3D" id="1.10.540.10">
    <property type="entry name" value="Acyl-CoA dehydrogenase/oxidase, N-terminal domain"/>
    <property type="match status" value="1"/>
</dbReference>
<feature type="domain" description="Acyl-CoA dehydrogenase/oxidase N-terminal" evidence="14">
    <location>
        <begin position="7"/>
        <end position="118"/>
    </location>
</feature>
<evidence type="ECO:0000259" key="12">
    <source>
        <dbReference type="Pfam" id="PF00441"/>
    </source>
</evidence>
<comment type="pathway">
    <text evidence="2">Siderophore biosynthesis; mycobactin biosynthesis.</text>
</comment>